<evidence type="ECO:0000313" key="3">
    <source>
        <dbReference type="Proteomes" id="UP001560019"/>
    </source>
</evidence>
<proteinExistence type="predicted"/>
<evidence type="ECO:0000259" key="1">
    <source>
        <dbReference type="Pfam" id="PF04577"/>
    </source>
</evidence>
<organism evidence="2 3">
    <name type="scientific">Rhodovulum iodosum</name>
    <dbReference type="NCBI Taxonomy" id="68291"/>
    <lineage>
        <taxon>Bacteria</taxon>
        <taxon>Pseudomonadati</taxon>
        <taxon>Pseudomonadota</taxon>
        <taxon>Alphaproteobacteria</taxon>
        <taxon>Rhodobacterales</taxon>
        <taxon>Paracoccaceae</taxon>
        <taxon>Rhodovulum</taxon>
    </lineage>
</organism>
<protein>
    <recommendedName>
        <fullName evidence="1">Glycosyltransferase 61 catalytic domain-containing protein</fullName>
    </recommendedName>
</protein>
<dbReference type="Pfam" id="PF04577">
    <property type="entry name" value="Glyco_transf_61"/>
    <property type="match status" value="1"/>
</dbReference>
<reference evidence="2 3" key="1">
    <citation type="submission" date="2024-06" db="EMBL/GenBank/DDBJ databases">
        <title>Genome of Rhodovulum iodosum, a marine photoferrotroph.</title>
        <authorList>
            <person name="Bianchini G."/>
            <person name="Nikeleit V."/>
            <person name="Kappler A."/>
            <person name="Bryce C."/>
            <person name="Sanchez-Baracaldo P."/>
        </authorList>
    </citation>
    <scope>NUCLEOTIDE SEQUENCE [LARGE SCALE GENOMIC DNA]</scope>
    <source>
        <strain evidence="2 3">UT/N1</strain>
    </source>
</reference>
<accession>A0ABV3XPH2</accession>
<gene>
    <name evidence="2" type="ORF">Ga0609869_000571</name>
</gene>
<dbReference type="InterPro" id="IPR049625">
    <property type="entry name" value="Glyco_transf_61_cat"/>
</dbReference>
<name>A0ABV3XPH2_9RHOB</name>
<comment type="caution">
    <text evidence="2">The sequence shown here is derived from an EMBL/GenBank/DDBJ whole genome shotgun (WGS) entry which is preliminary data.</text>
</comment>
<feature type="domain" description="Glycosyltransferase 61 catalytic" evidence="1">
    <location>
        <begin position="95"/>
        <end position="267"/>
    </location>
</feature>
<dbReference type="EMBL" id="JBEHHI010000001">
    <property type="protein sequence ID" value="MEX5727218.1"/>
    <property type="molecule type" value="Genomic_DNA"/>
</dbReference>
<evidence type="ECO:0000313" key="2">
    <source>
        <dbReference type="EMBL" id="MEX5727218.1"/>
    </source>
</evidence>
<keyword evidence="3" id="KW-1185">Reference proteome</keyword>
<sequence>MGGTPDMPRLDMVENGIVVPLFRYFPPKVDLKQKSVVPGSFDGGVYDAAGRRQEIGDNCFLSHENVGPEEIEPASAETELPGTWLYLGLLQTHHFGHFVSESLSRFWAVDKAEGIDGVIYIGRYPNQPLRPYIAQIADWLAPGLPQHRVNARTRVERLIVPRAMRFPQGYLSGEGPNRAFFRDRVDALGPPEAPQPKRVFLSRSALPREDQQARFVLEKAFDDNLAAEGWTVVHPQTMPIRDQLRLYRDADDLIFAEGSAFHLYVLAARSGQRVFNLWRRKRRHPVFARQLDSFAGLPLLGESHVTHMFMRRDAPNMPARALSLVDFAALGADLESHGLITGRKWRVPTKAQIRRDIAEQSREFDTAHPV</sequence>
<dbReference type="RefSeq" id="WP_125407973.1">
    <property type="nucleotide sequence ID" value="NZ_JBEHHI010000001.1"/>
</dbReference>
<dbReference type="Proteomes" id="UP001560019">
    <property type="component" value="Unassembled WGS sequence"/>
</dbReference>